<proteinExistence type="predicted"/>
<feature type="transmembrane region" description="Helical" evidence="1">
    <location>
        <begin position="58"/>
        <end position="77"/>
    </location>
</feature>
<evidence type="ECO:0000313" key="4">
    <source>
        <dbReference type="EMBL" id="HIQ64774.1"/>
    </source>
</evidence>
<dbReference type="Proteomes" id="UP000886725">
    <property type="component" value="Unassembled WGS sequence"/>
</dbReference>
<name>A0A9D1CLG8_9FIRM</name>
<sequence>MKRIDHVLWGLVLIVLGLIFGVNALGFAHIDVFFNGWWTLFIIVPCFIGMFHKEDRTGNLIGLAIGIVLLLSCQNILDFGMVLKLIIPFTLVVWGLSLIFKDTIHSKRMKEIRDAAKKEKNLEEYCATFGSVTADYTKEEFKGASLEAVFGGVTCDLRGATIKKDVVISASAVFGGIDIYVPDDVTVKVRSTPIFGGVSNKAKNDSSDHAKTIYIDATCIFGGVEIK</sequence>
<reference evidence="4" key="2">
    <citation type="journal article" date="2021" name="PeerJ">
        <title>Extensive microbial diversity within the chicken gut microbiome revealed by metagenomics and culture.</title>
        <authorList>
            <person name="Gilroy R."/>
            <person name="Ravi A."/>
            <person name="Getino M."/>
            <person name="Pursley I."/>
            <person name="Horton D.L."/>
            <person name="Alikhan N.F."/>
            <person name="Baker D."/>
            <person name="Gharbi K."/>
            <person name="Hall N."/>
            <person name="Watson M."/>
            <person name="Adriaenssens E.M."/>
            <person name="Foster-Nyarko E."/>
            <person name="Jarju S."/>
            <person name="Secka A."/>
            <person name="Antonio M."/>
            <person name="Oren A."/>
            <person name="Chaudhuri R.R."/>
            <person name="La Ragione R."/>
            <person name="Hildebrand F."/>
            <person name="Pallen M.J."/>
        </authorList>
    </citation>
    <scope>NUCLEOTIDE SEQUENCE</scope>
    <source>
        <strain evidence="4">CHK165-10780</strain>
    </source>
</reference>
<feature type="domain" description="Cell wall-active antibiotics response LiaF-like C-terminal" evidence="2">
    <location>
        <begin position="129"/>
        <end position="210"/>
    </location>
</feature>
<reference evidence="4" key="1">
    <citation type="submission" date="2020-10" db="EMBL/GenBank/DDBJ databases">
        <authorList>
            <person name="Gilroy R."/>
        </authorList>
    </citation>
    <scope>NUCLEOTIDE SEQUENCE</scope>
    <source>
        <strain evidence="4">CHK165-10780</strain>
    </source>
</reference>
<keyword evidence="1" id="KW-1133">Transmembrane helix</keyword>
<protein>
    <recommendedName>
        <fullName evidence="6">Cell wall-active antibiotics response LiaF-like C-terminal domain-containing protein</fullName>
    </recommendedName>
</protein>
<dbReference type="InterPro" id="IPR054331">
    <property type="entry name" value="LiaF_TM"/>
</dbReference>
<evidence type="ECO:0000259" key="2">
    <source>
        <dbReference type="Pfam" id="PF09922"/>
    </source>
</evidence>
<accession>A0A9D1CLG8</accession>
<dbReference type="InterPro" id="IPR024425">
    <property type="entry name" value="LiaF-like_C"/>
</dbReference>
<evidence type="ECO:0000256" key="1">
    <source>
        <dbReference type="SAM" id="Phobius"/>
    </source>
</evidence>
<feature type="transmembrane region" description="Helical" evidence="1">
    <location>
        <begin position="32"/>
        <end position="51"/>
    </location>
</feature>
<feature type="domain" description="LiaF transmembrane" evidence="3">
    <location>
        <begin position="8"/>
        <end position="103"/>
    </location>
</feature>
<evidence type="ECO:0000259" key="3">
    <source>
        <dbReference type="Pfam" id="PF22570"/>
    </source>
</evidence>
<gene>
    <name evidence="4" type="ORF">IAC85_03450</name>
</gene>
<keyword evidence="1" id="KW-0472">Membrane</keyword>
<dbReference type="EMBL" id="DVFU01000066">
    <property type="protein sequence ID" value="HIQ64774.1"/>
    <property type="molecule type" value="Genomic_DNA"/>
</dbReference>
<dbReference type="PANTHER" id="PTHR40763:SF5">
    <property type="entry name" value="MEMBRANE PROTEIN"/>
    <property type="match status" value="1"/>
</dbReference>
<dbReference type="Pfam" id="PF22570">
    <property type="entry name" value="LiaF-TM"/>
    <property type="match status" value="1"/>
</dbReference>
<dbReference type="PANTHER" id="PTHR40763">
    <property type="entry name" value="MEMBRANE PROTEIN-RELATED"/>
    <property type="match status" value="1"/>
</dbReference>
<organism evidence="4 5">
    <name type="scientific">Candidatus Faecenecus gallistercoris</name>
    <dbReference type="NCBI Taxonomy" id="2840793"/>
    <lineage>
        <taxon>Bacteria</taxon>
        <taxon>Bacillati</taxon>
        <taxon>Bacillota</taxon>
        <taxon>Bacillota incertae sedis</taxon>
        <taxon>Candidatus Faecenecus</taxon>
    </lineage>
</organism>
<keyword evidence="1" id="KW-0812">Transmembrane</keyword>
<feature type="transmembrane region" description="Helical" evidence="1">
    <location>
        <begin position="7"/>
        <end position="26"/>
    </location>
</feature>
<dbReference type="Pfam" id="PF09922">
    <property type="entry name" value="LiaF-like_C"/>
    <property type="match status" value="1"/>
</dbReference>
<evidence type="ECO:0000313" key="5">
    <source>
        <dbReference type="Proteomes" id="UP000886725"/>
    </source>
</evidence>
<dbReference type="AlphaFoldDB" id="A0A9D1CLG8"/>
<comment type="caution">
    <text evidence="4">The sequence shown here is derived from an EMBL/GenBank/DDBJ whole genome shotgun (WGS) entry which is preliminary data.</text>
</comment>
<feature type="transmembrane region" description="Helical" evidence="1">
    <location>
        <begin position="83"/>
        <end position="100"/>
    </location>
</feature>
<evidence type="ECO:0008006" key="6">
    <source>
        <dbReference type="Google" id="ProtNLM"/>
    </source>
</evidence>